<reference evidence="2" key="1">
    <citation type="submission" date="2022-11" db="UniProtKB">
        <authorList>
            <consortium name="WormBaseParasite"/>
        </authorList>
    </citation>
    <scope>IDENTIFICATION</scope>
</reference>
<organism evidence="1 2">
    <name type="scientific">Panagrolaimus sp. JU765</name>
    <dbReference type="NCBI Taxonomy" id="591449"/>
    <lineage>
        <taxon>Eukaryota</taxon>
        <taxon>Metazoa</taxon>
        <taxon>Ecdysozoa</taxon>
        <taxon>Nematoda</taxon>
        <taxon>Chromadorea</taxon>
        <taxon>Rhabditida</taxon>
        <taxon>Tylenchina</taxon>
        <taxon>Panagrolaimomorpha</taxon>
        <taxon>Panagrolaimoidea</taxon>
        <taxon>Panagrolaimidae</taxon>
        <taxon>Panagrolaimus</taxon>
    </lineage>
</organism>
<accession>A0AC34PYW9</accession>
<protein>
    <submittedName>
        <fullName evidence="2">Uncharacterized protein</fullName>
    </submittedName>
</protein>
<dbReference type="WBParaSite" id="JU765_v2.g11289.t1">
    <property type="protein sequence ID" value="JU765_v2.g11289.t1"/>
    <property type="gene ID" value="JU765_v2.g11289"/>
</dbReference>
<name>A0AC34PYW9_9BILA</name>
<proteinExistence type="predicted"/>
<sequence length="35" mass="3896">MNVKTRIFFSVIIFFLSIDSSLSETKAFAQGNLAV</sequence>
<evidence type="ECO:0000313" key="2">
    <source>
        <dbReference type="WBParaSite" id="JU765_v2.g11289.t1"/>
    </source>
</evidence>
<evidence type="ECO:0000313" key="1">
    <source>
        <dbReference type="Proteomes" id="UP000887576"/>
    </source>
</evidence>
<dbReference type="Proteomes" id="UP000887576">
    <property type="component" value="Unplaced"/>
</dbReference>